<dbReference type="AlphaFoldDB" id="A0A7K0D1N5"/>
<accession>A0A7K0D1N5</accession>
<proteinExistence type="predicted"/>
<protein>
    <submittedName>
        <fullName evidence="1">Uncharacterized protein</fullName>
    </submittedName>
</protein>
<reference evidence="1 2" key="1">
    <citation type="submission" date="2019-10" db="EMBL/GenBank/DDBJ databases">
        <title>Nocardia macrotermitis sp. nov. and Nocardia aurantia sp. nov., isolated from the gut of fungus growing-termite Macrotermes natalensis.</title>
        <authorList>
            <person name="Benndorf R."/>
            <person name="Schwitalla J."/>
            <person name="Martin K."/>
            <person name="De Beer W."/>
            <person name="Kaster A.-K."/>
            <person name="Vollmers J."/>
            <person name="Poulsen M."/>
            <person name="Beemelmanns C."/>
        </authorList>
    </citation>
    <scope>NUCLEOTIDE SEQUENCE [LARGE SCALE GENOMIC DNA]</scope>
    <source>
        <strain evidence="1 2">RB20</strain>
    </source>
</reference>
<dbReference type="EMBL" id="WEGK01000005">
    <property type="protein sequence ID" value="MQY19623.1"/>
    <property type="molecule type" value="Genomic_DNA"/>
</dbReference>
<evidence type="ECO:0000313" key="1">
    <source>
        <dbReference type="EMBL" id="MQY19623.1"/>
    </source>
</evidence>
<organism evidence="1 2">
    <name type="scientific">Nocardia macrotermitis</name>
    <dbReference type="NCBI Taxonomy" id="2585198"/>
    <lineage>
        <taxon>Bacteria</taxon>
        <taxon>Bacillati</taxon>
        <taxon>Actinomycetota</taxon>
        <taxon>Actinomycetes</taxon>
        <taxon>Mycobacteriales</taxon>
        <taxon>Nocardiaceae</taxon>
        <taxon>Nocardia</taxon>
    </lineage>
</organism>
<sequence>MTVVAARHPVFAGISPEFADTLAGIRDRFLGLPEGPVHEIMALVFRLRYAARTTVRSRRFPVPGTNSRS</sequence>
<keyword evidence="2" id="KW-1185">Reference proteome</keyword>
<dbReference type="Proteomes" id="UP000438448">
    <property type="component" value="Unassembled WGS sequence"/>
</dbReference>
<name>A0A7K0D1N5_9NOCA</name>
<evidence type="ECO:0000313" key="2">
    <source>
        <dbReference type="Proteomes" id="UP000438448"/>
    </source>
</evidence>
<gene>
    <name evidence="1" type="ORF">NRB20_27140</name>
</gene>
<comment type="caution">
    <text evidence="1">The sequence shown here is derived from an EMBL/GenBank/DDBJ whole genome shotgun (WGS) entry which is preliminary data.</text>
</comment>